<keyword evidence="9" id="KW-1185">Reference proteome</keyword>
<dbReference type="AlphaFoldDB" id="A0A5M3MV48"/>
<feature type="binding site" evidence="5">
    <location>
        <position position="46"/>
    </location>
    <ligand>
        <name>ATP</name>
        <dbReference type="ChEBI" id="CHEBI:30616"/>
    </ligand>
</feature>
<evidence type="ECO:0000256" key="3">
    <source>
        <dbReference type="PIRSR" id="PIRSR037993-1"/>
    </source>
</evidence>
<keyword evidence="1 5" id="KW-0547">Nucleotide-binding</keyword>
<dbReference type="Gene3D" id="1.10.510.10">
    <property type="entry name" value="Transferase(Phosphotransferase) domain 1"/>
    <property type="match status" value="1"/>
</dbReference>
<dbReference type="GO" id="GO:0043066">
    <property type="term" value="P:negative regulation of apoptotic process"/>
    <property type="evidence" value="ECO:0007669"/>
    <property type="project" value="InterPro"/>
</dbReference>
<dbReference type="InterPro" id="IPR000719">
    <property type="entry name" value="Prot_kinase_dom"/>
</dbReference>
<dbReference type="Proteomes" id="UP000053558">
    <property type="component" value="Unassembled WGS sequence"/>
</dbReference>
<dbReference type="PROSITE" id="PS50011">
    <property type="entry name" value="PROTEIN_KINASE_DOM"/>
    <property type="match status" value="1"/>
</dbReference>
<evidence type="ECO:0000256" key="6">
    <source>
        <dbReference type="RuleBase" id="RU000304"/>
    </source>
</evidence>
<feature type="active site" description="Proton acceptor" evidence="3">
    <location>
        <position position="153"/>
    </location>
</feature>
<proteinExistence type="inferred from homology"/>
<keyword evidence="2 4" id="KW-0067">ATP-binding</keyword>
<dbReference type="GO" id="GO:0005524">
    <property type="term" value="F:ATP binding"/>
    <property type="evidence" value="ECO:0007669"/>
    <property type="project" value="UniProtKB-UniRule"/>
</dbReference>
<dbReference type="PIRSF" id="PIRSF037993">
    <property type="entry name" value="STPK_Pim-1"/>
    <property type="match status" value="1"/>
</dbReference>
<dbReference type="GO" id="GO:0045719">
    <property type="term" value="P:negative regulation of glycogen biosynthetic process"/>
    <property type="evidence" value="ECO:0007669"/>
    <property type="project" value="TreeGrafter"/>
</dbReference>
<dbReference type="InterPro" id="IPR017348">
    <property type="entry name" value="PIM1/2/3"/>
</dbReference>
<keyword evidence="6" id="KW-0723">Serine/threonine-protein kinase</keyword>
<gene>
    <name evidence="8" type="ORF">CONPUDRAFT_121313</name>
</gene>
<evidence type="ECO:0000313" key="8">
    <source>
        <dbReference type="EMBL" id="EIW83019.1"/>
    </source>
</evidence>
<dbReference type="OrthoDB" id="10252171at2759"/>
<accession>A0A5M3MV48</accession>
<dbReference type="GO" id="GO:0005634">
    <property type="term" value="C:nucleus"/>
    <property type="evidence" value="ECO:0007669"/>
    <property type="project" value="TreeGrafter"/>
</dbReference>
<feature type="binding site" evidence="4">
    <location>
        <begin position="19"/>
        <end position="27"/>
    </location>
    <ligand>
        <name>ATP</name>
        <dbReference type="ChEBI" id="CHEBI:30616"/>
    </ligand>
</feature>
<dbReference type="OMA" id="VCHCHAQ"/>
<feature type="domain" description="Protein kinase" evidence="7">
    <location>
        <begin position="13"/>
        <end position="283"/>
    </location>
</feature>
<dbReference type="GO" id="GO:0035556">
    <property type="term" value="P:intracellular signal transduction"/>
    <property type="evidence" value="ECO:0007669"/>
    <property type="project" value="TreeGrafter"/>
</dbReference>
<keyword evidence="8" id="KW-0808">Transferase</keyword>
<evidence type="ECO:0000256" key="5">
    <source>
        <dbReference type="PROSITE-ProRule" id="PRU10141"/>
    </source>
</evidence>
<comment type="similarity">
    <text evidence="6">Belongs to the protein kinase superfamily.</text>
</comment>
<dbReference type="Gene3D" id="3.30.200.20">
    <property type="entry name" value="Phosphorylase Kinase, domain 1"/>
    <property type="match status" value="1"/>
</dbReference>
<feature type="binding site" evidence="4">
    <location>
        <position position="112"/>
    </location>
    <ligand>
        <name>ATP</name>
        <dbReference type="ChEBI" id="CHEBI:30616"/>
    </ligand>
</feature>
<evidence type="ECO:0000313" key="9">
    <source>
        <dbReference type="Proteomes" id="UP000053558"/>
    </source>
</evidence>
<evidence type="ECO:0000256" key="2">
    <source>
        <dbReference type="ARBA" id="ARBA00022840"/>
    </source>
</evidence>
<keyword evidence="8" id="KW-0418">Kinase</keyword>
<evidence type="ECO:0000256" key="1">
    <source>
        <dbReference type="ARBA" id="ARBA00022741"/>
    </source>
</evidence>
<evidence type="ECO:0000259" key="7">
    <source>
        <dbReference type="PROSITE" id="PS50011"/>
    </source>
</evidence>
<dbReference type="PROSITE" id="PS00107">
    <property type="entry name" value="PROTEIN_KINASE_ATP"/>
    <property type="match status" value="1"/>
</dbReference>
<feature type="binding site" evidence="4">
    <location>
        <position position="42"/>
    </location>
    <ligand>
        <name>ATP</name>
        <dbReference type="ChEBI" id="CHEBI:30616"/>
    </ligand>
</feature>
<reference evidence="9" key="1">
    <citation type="journal article" date="2012" name="Science">
        <title>The Paleozoic origin of enzymatic lignin decomposition reconstructed from 31 fungal genomes.</title>
        <authorList>
            <person name="Floudas D."/>
            <person name="Binder M."/>
            <person name="Riley R."/>
            <person name="Barry K."/>
            <person name="Blanchette R.A."/>
            <person name="Henrissat B."/>
            <person name="Martinez A.T."/>
            <person name="Otillar R."/>
            <person name="Spatafora J.W."/>
            <person name="Yadav J.S."/>
            <person name="Aerts A."/>
            <person name="Benoit I."/>
            <person name="Boyd A."/>
            <person name="Carlson A."/>
            <person name="Copeland A."/>
            <person name="Coutinho P.M."/>
            <person name="de Vries R.P."/>
            <person name="Ferreira P."/>
            <person name="Findley K."/>
            <person name="Foster B."/>
            <person name="Gaskell J."/>
            <person name="Glotzer D."/>
            <person name="Gorecki P."/>
            <person name="Heitman J."/>
            <person name="Hesse C."/>
            <person name="Hori C."/>
            <person name="Igarashi K."/>
            <person name="Jurgens J.A."/>
            <person name="Kallen N."/>
            <person name="Kersten P."/>
            <person name="Kohler A."/>
            <person name="Kuees U."/>
            <person name="Kumar T.K.A."/>
            <person name="Kuo A."/>
            <person name="LaButti K."/>
            <person name="Larrondo L.F."/>
            <person name="Lindquist E."/>
            <person name="Ling A."/>
            <person name="Lombard V."/>
            <person name="Lucas S."/>
            <person name="Lundell T."/>
            <person name="Martin R."/>
            <person name="McLaughlin D.J."/>
            <person name="Morgenstern I."/>
            <person name="Morin E."/>
            <person name="Murat C."/>
            <person name="Nagy L.G."/>
            <person name="Nolan M."/>
            <person name="Ohm R.A."/>
            <person name="Patyshakuliyeva A."/>
            <person name="Rokas A."/>
            <person name="Ruiz-Duenas F.J."/>
            <person name="Sabat G."/>
            <person name="Salamov A."/>
            <person name="Samejima M."/>
            <person name="Schmutz J."/>
            <person name="Slot J.C."/>
            <person name="St John F."/>
            <person name="Stenlid J."/>
            <person name="Sun H."/>
            <person name="Sun S."/>
            <person name="Syed K."/>
            <person name="Tsang A."/>
            <person name="Wiebenga A."/>
            <person name="Young D."/>
            <person name="Pisabarro A."/>
            <person name="Eastwood D.C."/>
            <person name="Martin F."/>
            <person name="Cullen D."/>
            <person name="Grigoriev I.V."/>
            <person name="Hibbett D.S."/>
        </authorList>
    </citation>
    <scope>NUCLEOTIDE SEQUENCE [LARGE SCALE GENOMIC DNA]</scope>
    <source>
        <strain evidence="9">RWD-64-598 SS2</strain>
    </source>
</reference>
<dbReference type="PROSITE" id="PS00108">
    <property type="entry name" value="PROTEIN_KINASE_ST"/>
    <property type="match status" value="1"/>
</dbReference>
<sequence>MGYSLHPSFARNYQLCDELGSGGYGFVMTAVHQIEQVEVAVKFVIKDKVPKEAWVTDEVFGRLPMEVMLLMMVNHGNIVKCLDVYEDELYFYPLPFLDVPSRPQYCRRPSHDLFECIEQTKHKRLSEKQARYIMSQVVDAVHYLKNQGISHRDIKDENLVVDRDLRVKLIDFGSATIVDPSFPRPYYKLFFGTTAYASPEILQKKPYQAEPAEVWTLGVLMSYLLTGMSPFPSENDALEGRIVLSEVPGKRLSKSCLHMMARCLEPDPTRRATIEEVREHRWLRGSESAVGRH</sequence>
<dbReference type="EMBL" id="JH711576">
    <property type="protein sequence ID" value="EIW83019.1"/>
    <property type="molecule type" value="Genomic_DNA"/>
</dbReference>
<dbReference type="InterPro" id="IPR017441">
    <property type="entry name" value="Protein_kinase_ATP_BS"/>
</dbReference>
<dbReference type="InterPro" id="IPR011009">
    <property type="entry name" value="Kinase-like_dom_sf"/>
</dbReference>
<dbReference type="PANTHER" id="PTHR24346">
    <property type="entry name" value="MAP/MICROTUBULE AFFINITY-REGULATING KINASE"/>
    <property type="match status" value="1"/>
</dbReference>
<evidence type="ECO:0000256" key="4">
    <source>
        <dbReference type="PIRSR" id="PIRSR037993-2"/>
    </source>
</evidence>
<dbReference type="RefSeq" id="XP_007766894.1">
    <property type="nucleotide sequence ID" value="XM_007768704.1"/>
</dbReference>
<protein>
    <submittedName>
        <fullName evidence="8">Kinase-like protein</fullName>
    </submittedName>
</protein>
<organism evidence="8 9">
    <name type="scientific">Coniophora puteana (strain RWD-64-598)</name>
    <name type="common">Brown rot fungus</name>
    <dbReference type="NCBI Taxonomy" id="741705"/>
    <lineage>
        <taxon>Eukaryota</taxon>
        <taxon>Fungi</taxon>
        <taxon>Dikarya</taxon>
        <taxon>Basidiomycota</taxon>
        <taxon>Agaricomycotina</taxon>
        <taxon>Agaricomycetes</taxon>
        <taxon>Agaricomycetidae</taxon>
        <taxon>Boletales</taxon>
        <taxon>Coniophorineae</taxon>
        <taxon>Coniophoraceae</taxon>
        <taxon>Coniophora</taxon>
    </lineage>
</organism>
<dbReference type="FunFam" id="1.10.510.10:FF:000571">
    <property type="entry name" value="Maternal embryonic leucine zipper kinase"/>
    <property type="match status" value="1"/>
</dbReference>
<dbReference type="GO" id="GO:0004674">
    <property type="term" value="F:protein serine/threonine kinase activity"/>
    <property type="evidence" value="ECO:0007669"/>
    <property type="project" value="UniProtKB-KW"/>
</dbReference>
<dbReference type="Pfam" id="PF00069">
    <property type="entry name" value="Pkinase"/>
    <property type="match status" value="1"/>
</dbReference>
<dbReference type="SMART" id="SM00220">
    <property type="entry name" value="S_TKc"/>
    <property type="match status" value="1"/>
</dbReference>
<dbReference type="PANTHER" id="PTHR24346:SF72">
    <property type="entry name" value="CAMK PROTEIN KINASE"/>
    <property type="match status" value="1"/>
</dbReference>
<dbReference type="KEGG" id="cput:CONPUDRAFT_121313"/>
<dbReference type="GO" id="GO:0005829">
    <property type="term" value="C:cytosol"/>
    <property type="evidence" value="ECO:0007669"/>
    <property type="project" value="TreeGrafter"/>
</dbReference>
<dbReference type="InterPro" id="IPR008271">
    <property type="entry name" value="Ser/Thr_kinase_AS"/>
</dbReference>
<dbReference type="GeneID" id="19199607"/>
<comment type="caution">
    <text evidence="8">The sequence shown here is derived from an EMBL/GenBank/DDBJ whole genome shotgun (WGS) entry which is preliminary data.</text>
</comment>
<name>A0A5M3MV48_CONPW</name>
<dbReference type="SUPFAM" id="SSF56112">
    <property type="entry name" value="Protein kinase-like (PK-like)"/>
    <property type="match status" value="1"/>
</dbReference>